<dbReference type="InterPro" id="IPR034187">
    <property type="entry name" value="Peptidases_S8_5"/>
</dbReference>
<keyword evidence="7 9" id="KW-0720">Serine protease</keyword>
<feature type="active site" description="Charge relay system" evidence="8 9">
    <location>
        <position position="220"/>
    </location>
</feature>
<sequence length="1030" mass="107015">MVLLTPTTMATADPQDGSLGNASDYVTAPDMTTRFATTGQWFVELKSNPTSVGGSQRTIQVQQDKFISDARAEGLPAQVSRTYTSLFNGFSVDASAQTAATYAELPSVKAVYPVVPVAIPKTQAISPQDYSAIAMTGADVAQSQLGFTGQGVKVGIIDTGIDYDHPDFGGSGTNGTTAFPTARVAYGHDFVGDDYNADPTSPKYDPVAKEDTQPDDCNGHGTHVAGIVGAAPSARATGVAPDVTLGAYRVFGCDGSTDTAIILSALELAEKDGMDVVNMSLGYGFQSWPTYPTSTASDRLVSNGVVVVAAAGNDGDAFTQAVGSPSTGVSVISVASYDNTTVMLDELIVHDGADDVSVGYSPSTGSPKPTSVLNGTPIMGTTDPLGCEAETADMTGKVAITSRGTCSFAAKAVNAQESGAKALIIYNNAAGFISATVEGDTAITIPVVTVTKTNGETIVALLTDDADVPTVEFTGQLTSQPNPTGGLISDFSSWGLAADLTLKPDLGAPGGSIYSTFPLELDGYATLSGTSMASPHVAGAVALMLQANPGLTPAQVLTRLQNTAEPSQFSYAPTLGVLDAAHHQGAGLIQVDKAIVGTTTVSPGKISTGESADGPYTQTLTINNGGAAAATWTLEAEDAVSTYVDPADPEATQNTVEFTIDAATVQFSATTVTVPAGGSATVDVTISPDDQSVPGTQYSGFVHLSSTEGAETVSVPFAGMAGDYGALTIFPDLDNGLPALVRLTKCDVWEGQQCIDPEFDIADVDAGAVFNLGKDLPTVIAHVAYPAARVTVEVLQASASGAPIESSKRTAYAVDNVTRDAGYSLWSWDGRLTEKSGLMKEVAPGNYVLRLTALEADGDGGTQSWTSPAFGVKNTPVPTPSPTVTVTAILPPTPLNDLYSTPGYHTVNGRKWFTTCEKYSQTTRCRTSIYATTIAQVNGKFVVSNGWVFNNLTYLPSARSLWKNNPLGNTGSWTAADGRQWRTECDTAATGRNGCRSFAKTKVIEAVPQGAGYTYRWTTKWVLNNIVRFS</sequence>
<dbReference type="Proteomes" id="UP000275256">
    <property type="component" value="Unassembled WGS sequence"/>
</dbReference>
<dbReference type="PROSITE" id="PS00138">
    <property type="entry name" value="SUBTILASE_SER"/>
    <property type="match status" value="1"/>
</dbReference>
<dbReference type="InterPro" id="IPR023827">
    <property type="entry name" value="Peptidase_S8_Asp-AS"/>
</dbReference>
<dbReference type="Gene3D" id="2.60.40.1710">
    <property type="entry name" value="Subtilisin-like superfamily"/>
    <property type="match status" value="1"/>
</dbReference>
<evidence type="ECO:0000259" key="13">
    <source>
        <dbReference type="Pfam" id="PF02225"/>
    </source>
</evidence>
<dbReference type="Gene3D" id="3.40.50.200">
    <property type="entry name" value="Peptidase S8/S53 domain"/>
    <property type="match status" value="1"/>
</dbReference>
<dbReference type="InterPro" id="IPR010435">
    <property type="entry name" value="C5a/SBT2-like_Fn3"/>
</dbReference>
<evidence type="ECO:0000256" key="6">
    <source>
        <dbReference type="ARBA" id="ARBA00022801"/>
    </source>
</evidence>
<evidence type="ECO:0000256" key="4">
    <source>
        <dbReference type="ARBA" id="ARBA00022670"/>
    </source>
</evidence>
<name>A0A3M0GK78_9ACTN</name>
<feature type="domain" description="Inhibitor I9" evidence="14">
    <location>
        <begin position="73"/>
        <end position="113"/>
    </location>
</feature>
<keyword evidence="17" id="KW-1185">Reference proteome</keyword>
<dbReference type="Pfam" id="PF02225">
    <property type="entry name" value="PA"/>
    <property type="match status" value="1"/>
</dbReference>
<comment type="similarity">
    <text evidence="1 9 10">Belongs to the peptidase S8 family.</text>
</comment>
<dbReference type="SUPFAM" id="SSF52743">
    <property type="entry name" value="Subtilisin-like"/>
    <property type="match status" value="1"/>
</dbReference>
<dbReference type="Pfam" id="PF05922">
    <property type="entry name" value="Inhibitor_I9"/>
    <property type="match status" value="1"/>
</dbReference>
<evidence type="ECO:0000259" key="15">
    <source>
        <dbReference type="Pfam" id="PF06280"/>
    </source>
</evidence>
<evidence type="ECO:0000259" key="12">
    <source>
        <dbReference type="Pfam" id="PF00082"/>
    </source>
</evidence>
<dbReference type="GO" id="GO:0005615">
    <property type="term" value="C:extracellular space"/>
    <property type="evidence" value="ECO:0007669"/>
    <property type="project" value="TreeGrafter"/>
</dbReference>
<proteinExistence type="inferred from homology"/>
<dbReference type="PANTHER" id="PTHR43806">
    <property type="entry name" value="PEPTIDASE S8"/>
    <property type="match status" value="1"/>
</dbReference>
<dbReference type="GO" id="GO:0006508">
    <property type="term" value="P:proteolysis"/>
    <property type="evidence" value="ECO:0007669"/>
    <property type="project" value="UniProtKB-KW"/>
</dbReference>
<comment type="caution">
    <text evidence="16">The sequence shown here is derived from an EMBL/GenBank/DDBJ whole genome shotgun (WGS) entry which is preliminary data.</text>
</comment>
<evidence type="ECO:0000256" key="3">
    <source>
        <dbReference type="ARBA" id="ARBA00022525"/>
    </source>
</evidence>
<feature type="region of interest" description="Disordered" evidence="11">
    <location>
        <begin position="1"/>
        <end position="23"/>
    </location>
</feature>
<keyword evidence="6 9" id="KW-0378">Hydrolase</keyword>
<keyword evidence="2" id="KW-0134">Cell wall</keyword>
<dbReference type="InterPro" id="IPR000209">
    <property type="entry name" value="Peptidase_S8/S53_dom"/>
</dbReference>
<evidence type="ECO:0000256" key="10">
    <source>
        <dbReference type="RuleBase" id="RU003355"/>
    </source>
</evidence>
<dbReference type="InterPro" id="IPR036852">
    <property type="entry name" value="Peptidase_S8/S53_dom_sf"/>
</dbReference>
<dbReference type="InterPro" id="IPR003137">
    <property type="entry name" value="PA_domain"/>
</dbReference>
<dbReference type="GO" id="GO:0016020">
    <property type="term" value="C:membrane"/>
    <property type="evidence" value="ECO:0007669"/>
    <property type="project" value="InterPro"/>
</dbReference>
<keyword evidence="3" id="KW-0964">Secreted</keyword>
<dbReference type="InterPro" id="IPR015500">
    <property type="entry name" value="Peptidase_S8_subtilisin-rel"/>
</dbReference>
<dbReference type="InterPro" id="IPR046450">
    <property type="entry name" value="PA_dom_sf"/>
</dbReference>
<dbReference type="InterPro" id="IPR023828">
    <property type="entry name" value="Peptidase_S8_Ser-AS"/>
</dbReference>
<evidence type="ECO:0000313" key="16">
    <source>
        <dbReference type="EMBL" id="RMB62023.1"/>
    </source>
</evidence>
<dbReference type="PRINTS" id="PR00723">
    <property type="entry name" value="SUBTILISIN"/>
</dbReference>
<reference evidence="16 17" key="1">
    <citation type="submission" date="2018-10" db="EMBL/GenBank/DDBJ databases">
        <title>Tessaracoccus antarcticuss sp. nov., isolated from sediment.</title>
        <authorList>
            <person name="Zhou L.Y."/>
            <person name="Du Z.J."/>
        </authorList>
    </citation>
    <scope>NUCLEOTIDE SEQUENCE [LARGE SCALE GENOMIC DNA]</scope>
    <source>
        <strain evidence="16 17">JDX10</strain>
    </source>
</reference>
<gene>
    <name evidence="16" type="ORF">EAX62_05410</name>
</gene>
<organism evidence="16 17">
    <name type="scientific">Tessaracoccus antarcticus</name>
    <dbReference type="NCBI Taxonomy" id="2479848"/>
    <lineage>
        <taxon>Bacteria</taxon>
        <taxon>Bacillati</taxon>
        <taxon>Actinomycetota</taxon>
        <taxon>Actinomycetes</taxon>
        <taxon>Propionibacteriales</taxon>
        <taxon>Propionibacteriaceae</taxon>
        <taxon>Tessaracoccus</taxon>
    </lineage>
</organism>
<feature type="domain" description="Peptidase S8/S53" evidence="12">
    <location>
        <begin position="149"/>
        <end position="587"/>
    </location>
</feature>
<feature type="domain" description="C5a peptidase/Subtilisin-like protease SBT2-like Fn3-like" evidence="15">
    <location>
        <begin position="616"/>
        <end position="717"/>
    </location>
</feature>
<dbReference type="InterPro" id="IPR010259">
    <property type="entry name" value="S8pro/Inhibitor_I9"/>
</dbReference>
<evidence type="ECO:0000256" key="9">
    <source>
        <dbReference type="PROSITE-ProRule" id="PRU01240"/>
    </source>
</evidence>
<evidence type="ECO:0000256" key="7">
    <source>
        <dbReference type="ARBA" id="ARBA00022825"/>
    </source>
</evidence>
<evidence type="ECO:0000256" key="1">
    <source>
        <dbReference type="ARBA" id="ARBA00011073"/>
    </source>
</evidence>
<feature type="active site" description="Charge relay system" evidence="8 9">
    <location>
        <position position="158"/>
    </location>
</feature>
<evidence type="ECO:0000313" key="17">
    <source>
        <dbReference type="Proteomes" id="UP000275256"/>
    </source>
</evidence>
<dbReference type="PROSITE" id="PS51892">
    <property type="entry name" value="SUBTILASE"/>
    <property type="match status" value="1"/>
</dbReference>
<evidence type="ECO:0000256" key="2">
    <source>
        <dbReference type="ARBA" id="ARBA00022512"/>
    </source>
</evidence>
<dbReference type="AlphaFoldDB" id="A0A3M0GK78"/>
<feature type="domain" description="PA" evidence="13">
    <location>
        <begin position="383"/>
        <end position="458"/>
    </location>
</feature>
<dbReference type="CDD" id="cd07489">
    <property type="entry name" value="Peptidases_S8_5"/>
    <property type="match status" value="1"/>
</dbReference>
<dbReference type="InterPro" id="IPR050131">
    <property type="entry name" value="Peptidase_S8_subtilisin-like"/>
</dbReference>
<dbReference type="InterPro" id="IPR022398">
    <property type="entry name" value="Peptidase_S8_His-AS"/>
</dbReference>
<dbReference type="Pfam" id="PF06280">
    <property type="entry name" value="fn3_5"/>
    <property type="match status" value="1"/>
</dbReference>
<dbReference type="Gene3D" id="3.50.30.30">
    <property type="match status" value="1"/>
</dbReference>
<evidence type="ECO:0000256" key="11">
    <source>
        <dbReference type="SAM" id="MobiDB-lite"/>
    </source>
</evidence>
<dbReference type="PROSITE" id="PS00136">
    <property type="entry name" value="SUBTILASE_ASP"/>
    <property type="match status" value="1"/>
</dbReference>
<evidence type="ECO:0000259" key="14">
    <source>
        <dbReference type="Pfam" id="PF05922"/>
    </source>
</evidence>
<evidence type="ECO:0000256" key="8">
    <source>
        <dbReference type="PIRSR" id="PIRSR615500-1"/>
    </source>
</evidence>
<keyword evidence="5" id="KW-0732">Signal</keyword>
<dbReference type="SUPFAM" id="SSF52025">
    <property type="entry name" value="PA domain"/>
    <property type="match status" value="1"/>
</dbReference>
<dbReference type="PANTHER" id="PTHR43806:SF66">
    <property type="entry name" value="SERIN ENDOPEPTIDASE"/>
    <property type="match status" value="1"/>
</dbReference>
<accession>A0A3M0GK78</accession>
<feature type="compositionally biased region" description="Polar residues" evidence="11">
    <location>
        <begin position="1"/>
        <end position="10"/>
    </location>
</feature>
<keyword evidence="4 9" id="KW-0645">Protease</keyword>
<dbReference type="EMBL" id="REFW01000001">
    <property type="protein sequence ID" value="RMB62023.1"/>
    <property type="molecule type" value="Genomic_DNA"/>
</dbReference>
<protein>
    <submittedName>
        <fullName evidence="16">Peptidase S8</fullName>
    </submittedName>
</protein>
<dbReference type="GO" id="GO:0004252">
    <property type="term" value="F:serine-type endopeptidase activity"/>
    <property type="evidence" value="ECO:0007669"/>
    <property type="project" value="UniProtKB-UniRule"/>
</dbReference>
<dbReference type="PROSITE" id="PS00137">
    <property type="entry name" value="SUBTILASE_HIS"/>
    <property type="match status" value="1"/>
</dbReference>
<feature type="active site" description="Charge relay system" evidence="8 9">
    <location>
        <position position="531"/>
    </location>
</feature>
<evidence type="ECO:0000256" key="5">
    <source>
        <dbReference type="ARBA" id="ARBA00022729"/>
    </source>
</evidence>
<dbReference type="Pfam" id="PF00082">
    <property type="entry name" value="Peptidase_S8"/>
    <property type="match status" value="1"/>
</dbReference>